<keyword evidence="2" id="KW-1185">Reference proteome</keyword>
<organism evidence="1 2">
    <name type="scientific">Arenibacter nanhaiticus</name>
    <dbReference type="NCBI Taxonomy" id="558155"/>
    <lineage>
        <taxon>Bacteria</taxon>
        <taxon>Pseudomonadati</taxon>
        <taxon>Bacteroidota</taxon>
        <taxon>Flavobacteriia</taxon>
        <taxon>Flavobacteriales</taxon>
        <taxon>Flavobacteriaceae</taxon>
        <taxon>Arenibacter</taxon>
    </lineage>
</organism>
<dbReference type="RefSeq" id="WP_072765480.1">
    <property type="nucleotide sequence ID" value="NZ_FQYX01000028.1"/>
</dbReference>
<protein>
    <submittedName>
        <fullName evidence="1">Uncharacterized protein</fullName>
    </submittedName>
</protein>
<gene>
    <name evidence="1" type="ORF">SAMN04487911_12830</name>
</gene>
<dbReference type="Proteomes" id="UP000184231">
    <property type="component" value="Unassembled WGS sequence"/>
</dbReference>
<evidence type="ECO:0000313" key="1">
    <source>
        <dbReference type="EMBL" id="SHJ63482.1"/>
    </source>
</evidence>
<accession>A0A1M6KX67</accession>
<proteinExistence type="predicted"/>
<evidence type="ECO:0000313" key="2">
    <source>
        <dbReference type="Proteomes" id="UP000184231"/>
    </source>
</evidence>
<sequence length="83" mass="9822">MNLYRSILEFLYKNQERGFVRITHICLDPNEATRIAKKMKEEGLIDYKQRRFMGGNGHISFISPPQLIITPEGKHWIETLELF</sequence>
<reference evidence="1 2" key="1">
    <citation type="submission" date="2016-11" db="EMBL/GenBank/DDBJ databases">
        <authorList>
            <person name="Jaros S."/>
            <person name="Januszkiewicz K."/>
            <person name="Wedrychowicz H."/>
        </authorList>
    </citation>
    <scope>NUCLEOTIDE SEQUENCE [LARGE SCALE GENOMIC DNA]</scope>
    <source>
        <strain evidence="1 2">CGMCC 1.8863</strain>
    </source>
</reference>
<dbReference type="EMBL" id="FQYX01000028">
    <property type="protein sequence ID" value="SHJ63482.1"/>
    <property type="molecule type" value="Genomic_DNA"/>
</dbReference>
<dbReference type="AlphaFoldDB" id="A0A1M6KX67"/>
<name>A0A1M6KX67_9FLAO</name>